<dbReference type="EMBL" id="RZNJ01000005">
    <property type="protein sequence ID" value="RUT29406.1"/>
    <property type="molecule type" value="Genomic_DNA"/>
</dbReference>
<feature type="transmembrane region" description="Helical" evidence="7">
    <location>
        <begin position="197"/>
        <end position="214"/>
    </location>
</feature>
<dbReference type="OrthoDB" id="9813074at2"/>
<dbReference type="GO" id="GO:0004252">
    <property type="term" value="F:serine-type endopeptidase activity"/>
    <property type="evidence" value="ECO:0007669"/>
    <property type="project" value="InterPro"/>
</dbReference>
<comment type="similarity">
    <text evidence="2">Belongs to the peptidase S54 family.</text>
</comment>
<feature type="domain" description="Peptidase S54 rhomboid" evidence="8">
    <location>
        <begin position="72"/>
        <end position="217"/>
    </location>
</feature>
<sequence length="227" mass="24944">MFLPLHDRNPIKHVDFPYVTYGLIGVTTLVFLFQSILPPAQFDDLVVAFGMIPVVVSNQVTGPAPWLPDQLTLLTYAFLHADWMHLLFNMLFLWVFGDNIEDALGHVRFLVFYLLCAALAGLAHMAFDYGGFGPLIGASGAVAGVMGAYLVLYPHARVYVLFRLVIPIPLPVPAFWMLGAWIGTQLFYVLVGSDDGVSWWAHLGGIAAGALLVVPMRRRGIALFGGR</sequence>
<dbReference type="GO" id="GO:0016020">
    <property type="term" value="C:membrane"/>
    <property type="evidence" value="ECO:0007669"/>
    <property type="project" value="UniProtKB-SubCell"/>
</dbReference>
<dbReference type="InterPro" id="IPR022764">
    <property type="entry name" value="Peptidase_S54_rhomboid_dom"/>
</dbReference>
<keyword evidence="4" id="KW-0378">Hydrolase</keyword>
<feature type="transmembrane region" description="Helical" evidence="7">
    <location>
        <begin position="109"/>
        <end position="127"/>
    </location>
</feature>
<evidence type="ECO:0000256" key="5">
    <source>
        <dbReference type="ARBA" id="ARBA00022989"/>
    </source>
</evidence>
<dbReference type="PANTHER" id="PTHR43731">
    <property type="entry name" value="RHOMBOID PROTEASE"/>
    <property type="match status" value="1"/>
</dbReference>
<reference evidence="9 10" key="1">
    <citation type="journal article" date="2016" name="Int. J. Syst. Evol. Microbiol.">
        <title>Arsenicitalea aurantiaca gen. nov., sp. nov., a new member of the family Hyphomicrobiaceae, isolated from high-arsenic sediment.</title>
        <authorList>
            <person name="Mu Y."/>
            <person name="Zhou L."/>
            <person name="Zeng X.C."/>
            <person name="Liu L."/>
            <person name="Pan Y."/>
            <person name="Chen X."/>
            <person name="Wang J."/>
            <person name="Li S."/>
            <person name="Li W.J."/>
            <person name="Wang Y."/>
        </authorList>
    </citation>
    <scope>NUCLEOTIDE SEQUENCE [LARGE SCALE GENOMIC DNA]</scope>
    <source>
        <strain evidence="9 10">42-50</strain>
    </source>
</reference>
<dbReference type="RefSeq" id="WP_127189395.1">
    <property type="nucleotide sequence ID" value="NZ_RZNJ01000005.1"/>
</dbReference>
<protein>
    <submittedName>
        <fullName evidence="9">Rhomboid family intramembrane serine protease</fullName>
    </submittedName>
</protein>
<feature type="transmembrane region" description="Helical" evidence="7">
    <location>
        <begin position="133"/>
        <end position="152"/>
    </location>
</feature>
<dbReference type="InterPro" id="IPR050925">
    <property type="entry name" value="Rhomboid_protease_S54"/>
</dbReference>
<proteinExistence type="inferred from homology"/>
<feature type="transmembrane region" description="Helical" evidence="7">
    <location>
        <begin position="73"/>
        <end position="97"/>
    </location>
</feature>
<evidence type="ECO:0000259" key="8">
    <source>
        <dbReference type="Pfam" id="PF01694"/>
    </source>
</evidence>
<feature type="transmembrane region" description="Helical" evidence="7">
    <location>
        <begin position="45"/>
        <end position="67"/>
    </location>
</feature>
<feature type="transmembrane region" description="Helical" evidence="7">
    <location>
        <begin position="16"/>
        <end position="33"/>
    </location>
</feature>
<dbReference type="Proteomes" id="UP000281547">
    <property type="component" value="Unassembled WGS sequence"/>
</dbReference>
<evidence type="ECO:0000256" key="6">
    <source>
        <dbReference type="ARBA" id="ARBA00023136"/>
    </source>
</evidence>
<name>A0A433X5N9_9HYPH</name>
<organism evidence="9 10">
    <name type="scientific">Arsenicitalea aurantiaca</name>
    <dbReference type="NCBI Taxonomy" id="1783274"/>
    <lineage>
        <taxon>Bacteria</taxon>
        <taxon>Pseudomonadati</taxon>
        <taxon>Pseudomonadota</taxon>
        <taxon>Alphaproteobacteria</taxon>
        <taxon>Hyphomicrobiales</taxon>
        <taxon>Devosiaceae</taxon>
        <taxon>Arsenicitalea</taxon>
    </lineage>
</organism>
<dbReference type="InterPro" id="IPR035952">
    <property type="entry name" value="Rhomboid-like_sf"/>
</dbReference>
<keyword evidence="5 7" id="KW-1133">Transmembrane helix</keyword>
<dbReference type="GO" id="GO:0006508">
    <property type="term" value="P:proteolysis"/>
    <property type="evidence" value="ECO:0007669"/>
    <property type="project" value="UniProtKB-KW"/>
</dbReference>
<evidence type="ECO:0000256" key="7">
    <source>
        <dbReference type="SAM" id="Phobius"/>
    </source>
</evidence>
<evidence type="ECO:0000256" key="3">
    <source>
        <dbReference type="ARBA" id="ARBA00022692"/>
    </source>
</evidence>
<gene>
    <name evidence="9" type="ORF">EMQ25_14915</name>
</gene>
<evidence type="ECO:0000256" key="2">
    <source>
        <dbReference type="ARBA" id="ARBA00009045"/>
    </source>
</evidence>
<keyword evidence="10" id="KW-1185">Reference proteome</keyword>
<comment type="subcellular location">
    <subcellularLocation>
        <location evidence="1">Membrane</location>
        <topology evidence="1">Multi-pass membrane protein</topology>
    </subcellularLocation>
</comment>
<dbReference type="Pfam" id="PF01694">
    <property type="entry name" value="Rhomboid"/>
    <property type="match status" value="1"/>
</dbReference>
<accession>A0A433X5N9</accession>
<dbReference type="Gene3D" id="1.20.1540.10">
    <property type="entry name" value="Rhomboid-like"/>
    <property type="match status" value="1"/>
</dbReference>
<keyword evidence="3 7" id="KW-0812">Transmembrane</keyword>
<evidence type="ECO:0000313" key="9">
    <source>
        <dbReference type="EMBL" id="RUT29406.1"/>
    </source>
</evidence>
<keyword evidence="9" id="KW-0645">Protease</keyword>
<dbReference type="AlphaFoldDB" id="A0A433X5N9"/>
<evidence type="ECO:0000256" key="4">
    <source>
        <dbReference type="ARBA" id="ARBA00022801"/>
    </source>
</evidence>
<evidence type="ECO:0000256" key="1">
    <source>
        <dbReference type="ARBA" id="ARBA00004141"/>
    </source>
</evidence>
<dbReference type="PANTHER" id="PTHR43731:SF14">
    <property type="entry name" value="PRESENILIN-ASSOCIATED RHOMBOID-LIKE PROTEIN, MITOCHONDRIAL"/>
    <property type="match status" value="1"/>
</dbReference>
<feature type="transmembrane region" description="Helical" evidence="7">
    <location>
        <begin position="164"/>
        <end position="191"/>
    </location>
</feature>
<evidence type="ECO:0000313" key="10">
    <source>
        <dbReference type="Proteomes" id="UP000281547"/>
    </source>
</evidence>
<dbReference type="SUPFAM" id="SSF144091">
    <property type="entry name" value="Rhomboid-like"/>
    <property type="match status" value="1"/>
</dbReference>
<comment type="caution">
    <text evidence="9">The sequence shown here is derived from an EMBL/GenBank/DDBJ whole genome shotgun (WGS) entry which is preliminary data.</text>
</comment>
<keyword evidence="6 7" id="KW-0472">Membrane</keyword>